<gene>
    <name evidence="3" type="ORF">PXEA_LOCUS1195</name>
</gene>
<dbReference type="InterPro" id="IPR007074">
    <property type="entry name" value="LicD/FKTN/FKRP_NTP_transf"/>
</dbReference>
<comment type="caution">
    <text evidence="3">The sequence shown here is derived from an EMBL/GenBank/DDBJ whole genome shotgun (WGS) entry which is preliminary data.</text>
</comment>
<evidence type="ECO:0000313" key="3">
    <source>
        <dbReference type="EMBL" id="VEL07755.1"/>
    </source>
</evidence>
<accession>A0A448WBQ5</accession>
<sequence length="162" mass="17675">MTEARYASMPAVPDSSPLRILSASFAYPITFTSTSPSGSPNLVLRVEDATSSAEVSVFAKPDVPCSPAVLRVLLVFELMLGVLISVCMSGLLPIGTWLSWPPEAYFRPVITPKEEKEMFNLLLNFIELVEAAQLPYLATGGTKIGLLRHHSIVPWDDDIGRL</sequence>
<dbReference type="EMBL" id="CAAALY010002402">
    <property type="protein sequence ID" value="VEL07755.1"/>
    <property type="molecule type" value="Genomic_DNA"/>
</dbReference>
<feature type="domain" description="LicD/FKTN/FKRP nucleotidyltransferase" evidence="2">
    <location>
        <begin position="130"/>
        <end position="159"/>
    </location>
</feature>
<dbReference type="OrthoDB" id="419198at2759"/>
<keyword evidence="1" id="KW-0472">Membrane</keyword>
<evidence type="ECO:0000259" key="2">
    <source>
        <dbReference type="Pfam" id="PF04991"/>
    </source>
</evidence>
<protein>
    <recommendedName>
        <fullName evidence="2">LicD/FKTN/FKRP nucleotidyltransferase domain-containing protein</fullName>
    </recommendedName>
</protein>
<keyword evidence="1" id="KW-1133">Transmembrane helix</keyword>
<evidence type="ECO:0000256" key="1">
    <source>
        <dbReference type="SAM" id="Phobius"/>
    </source>
</evidence>
<evidence type="ECO:0000313" key="4">
    <source>
        <dbReference type="Proteomes" id="UP000784294"/>
    </source>
</evidence>
<feature type="transmembrane region" description="Helical" evidence="1">
    <location>
        <begin position="72"/>
        <end position="98"/>
    </location>
</feature>
<keyword evidence="4" id="KW-1185">Reference proteome</keyword>
<dbReference type="Proteomes" id="UP000784294">
    <property type="component" value="Unassembled WGS sequence"/>
</dbReference>
<keyword evidence="1" id="KW-0812">Transmembrane</keyword>
<reference evidence="3" key="1">
    <citation type="submission" date="2018-11" db="EMBL/GenBank/DDBJ databases">
        <authorList>
            <consortium name="Pathogen Informatics"/>
        </authorList>
    </citation>
    <scope>NUCLEOTIDE SEQUENCE</scope>
</reference>
<dbReference type="Pfam" id="PF04991">
    <property type="entry name" value="LicD"/>
    <property type="match status" value="1"/>
</dbReference>
<organism evidence="3 4">
    <name type="scientific">Protopolystoma xenopodis</name>
    <dbReference type="NCBI Taxonomy" id="117903"/>
    <lineage>
        <taxon>Eukaryota</taxon>
        <taxon>Metazoa</taxon>
        <taxon>Spiralia</taxon>
        <taxon>Lophotrochozoa</taxon>
        <taxon>Platyhelminthes</taxon>
        <taxon>Monogenea</taxon>
        <taxon>Polyopisthocotylea</taxon>
        <taxon>Polystomatidea</taxon>
        <taxon>Polystomatidae</taxon>
        <taxon>Protopolystoma</taxon>
    </lineage>
</organism>
<name>A0A448WBQ5_9PLAT</name>
<dbReference type="GO" id="GO:0009100">
    <property type="term" value="P:glycoprotein metabolic process"/>
    <property type="evidence" value="ECO:0007669"/>
    <property type="project" value="UniProtKB-ARBA"/>
</dbReference>
<dbReference type="AlphaFoldDB" id="A0A448WBQ5"/>
<proteinExistence type="predicted"/>